<keyword evidence="4 6" id="KW-1133">Transmembrane helix</keyword>
<evidence type="ECO:0000256" key="3">
    <source>
        <dbReference type="ARBA" id="ARBA00022692"/>
    </source>
</evidence>
<feature type="transmembrane region" description="Helical" evidence="6">
    <location>
        <begin position="178"/>
        <end position="200"/>
    </location>
</feature>
<feature type="transmembrane region" description="Helical" evidence="6">
    <location>
        <begin position="295"/>
        <end position="313"/>
    </location>
</feature>
<dbReference type="Pfam" id="PF13347">
    <property type="entry name" value="MFS_2"/>
    <property type="match status" value="1"/>
</dbReference>
<feature type="transmembrane region" description="Helical" evidence="6">
    <location>
        <begin position="81"/>
        <end position="100"/>
    </location>
</feature>
<protein>
    <recommendedName>
        <fullName evidence="7">Major facilitator superfamily (MFS) profile domain-containing protein</fullName>
    </recommendedName>
</protein>
<dbReference type="InterPro" id="IPR020846">
    <property type="entry name" value="MFS_dom"/>
</dbReference>
<comment type="subcellular location">
    <subcellularLocation>
        <location evidence="1">Cell membrane</location>
        <topology evidence="1">Multi-pass membrane protein</topology>
    </subcellularLocation>
</comment>
<proteinExistence type="predicted"/>
<feature type="transmembrane region" description="Helical" evidence="6">
    <location>
        <begin position="319"/>
        <end position="341"/>
    </location>
</feature>
<feature type="transmembrane region" description="Helical" evidence="6">
    <location>
        <begin position="221"/>
        <end position="242"/>
    </location>
</feature>
<feature type="transmembrane region" description="Helical" evidence="6">
    <location>
        <begin position="12"/>
        <end position="36"/>
    </location>
</feature>
<evidence type="ECO:0000259" key="7">
    <source>
        <dbReference type="PROSITE" id="PS50850"/>
    </source>
</evidence>
<dbReference type="SUPFAM" id="SSF103473">
    <property type="entry name" value="MFS general substrate transporter"/>
    <property type="match status" value="1"/>
</dbReference>
<feature type="transmembrane region" description="Helical" evidence="6">
    <location>
        <begin position="403"/>
        <end position="424"/>
    </location>
</feature>
<evidence type="ECO:0000256" key="6">
    <source>
        <dbReference type="SAM" id="Phobius"/>
    </source>
</evidence>
<name>A0ABP2WQ37_9ENTE</name>
<evidence type="ECO:0000313" key="9">
    <source>
        <dbReference type="Proteomes" id="UP000014160"/>
    </source>
</evidence>
<dbReference type="Gene3D" id="1.20.1250.20">
    <property type="entry name" value="MFS general substrate transporter like domains"/>
    <property type="match status" value="2"/>
</dbReference>
<keyword evidence="2" id="KW-0813">Transport</keyword>
<dbReference type="InterPro" id="IPR036259">
    <property type="entry name" value="MFS_trans_sf"/>
</dbReference>
<dbReference type="Proteomes" id="UP000014160">
    <property type="component" value="Unassembled WGS sequence"/>
</dbReference>
<evidence type="ECO:0000256" key="2">
    <source>
        <dbReference type="ARBA" id="ARBA00022448"/>
    </source>
</evidence>
<evidence type="ECO:0000256" key="1">
    <source>
        <dbReference type="ARBA" id="ARBA00004651"/>
    </source>
</evidence>
<reference evidence="8 9" key="1">
    <citation type="submission" date="2013-03" db="EMBL/GenBank/DDBJ databases">
        <title>The Genome Sequence of Enterococcus gilvus ATCC BAA-350 (PacBio/Illumina hybrid assembly).</title>
        <authorList>
            <consortium name="The Broad Institute Genomics Platform"/>
            <consortium name="The Broad Institute Genome Sequencing Center for Infectious Disease"/>
            <person name="Earl A."/>
            <person name="Russ C."/>
            <person name="Gilmore M."/>
            <person name="Surin D."/>
            <person name="Walker B."/>
            <person name="Young S."/>
            <person name="Zeng Q."/>
            <person name="Gargeya S."/>
            <person name="Fitzgerald M."/>
            <person name="Haas B."/>
            <person name="Abouelleil A."/>
            <person name="Allen A.W."/>
            <person name="Alvarado L."/>
            <person name="Arachchi H.M."/>
            <person name="Berlin A.M."/>
            <person name="Chapman S.B."/>
            <person name="Gainer-Dewar J."/>
            <person name="Goldberg J."/>
            <person name="Griggs A."/>
            <person name="Gujja S."/>
            <person name="Hansen M."/>
            <person name="Howarth C."/>
            <person name="Imamovic A."/>
            <person name="Ireland A."/>
            <person name="Larimer J."/>
            <person name="McCowan C."/>
            <person name="Murphy C."/>
            <person name="Pearson M."/>
            <person name="Poon T.W."/>
            <person name="Priest M."/>
            <person name="Roberts A."/>
            <person name="Saif S."/>
            <person name="Shea T."/>
            <person name="Sisk P."/>
            <person name="Sykes S."/>
            <person name="Wortman J."/>
            <person name="Nusbaum C."/>
            <person name="Birren B."/>
        </authorList>
    </citation>
    <scope>NUCLEOTIDE SEQUENCE [LARGE SCALE GENOMIC DNA]</scope>
    <source>
        <strain evidence="8 9">ATCC BAA-350</strain>
    </source>
</reference>
<dbReference type="RefSeq" id="WP_016250219.1">
    <property type="nucleotide sequence ID" value="NZ_ASWH01000004.1"/>
</dbReference>
<keyword evidence="3 6" id="KW-0812">Transmembrane</keyword>
<feature type="domain" description="Major facilitator superfamily (MFS) profile" evidence="7">
    <location>
        <begin position="1"/>
        <end position="431"/>
    </location>
</feature>
<dbReference type="PANTHER" id="PTHR11328">
    <property type="entry name" value="MAJOR FACILITATOR SUPERFAMILY DOMAIN-CONTAINING PROTEIN"/>
    <property type="match status" value="1"/>
</dbReference>
<evidence type="ECO:0000313" key="8">
    <source>
        <dbReference type="EMBL" id="EOW77583.1"/>
    </source>
</evidence>
<dbReference type="InterPro" id="IPR001927">
    <property type="entry name" value="Na/Gal_symport"/>
</dbReference>
<gene>
    <name evidence="8" type="ORF">I592_04103</name>
</gene>
<keyword evidence="5 6" id="KW-0472">Membrane</keyword>
<feature type="transmembrane region" description="Helical" evidence="6">
    <location>
        <begin position="112"/>
        <end position="132"/>
    </location>
</feature>
<dbReference type="InterPro" id="IPR039672">
    <property type="entry name" value="MFS_2"/>
</dbReference>
<dbReference type="NCBIfam" id="TIGR00792">
    <property type="entry name" value="gph"/>
    <property type="match status" value="1"/>
</dbReference>
<feature type="transmembrane region" description="Helical" evidence="6">
    <location>
        <begin position="361"/>
        <end position="383"/>
    </location>
</feature>
<comment type="caution">
    <text evidence="8">The sequence shown here is derived from an EMBL/GenBank/DDBJ whole genome shotgun (WGS) entry which is preliminary data.</text>
</comment>
<evidence type="ECO:0000256" key="5">
    <source>
        <dbReference type="ARBA" id="ARBA00023136"/>
    </source>
</evidence>
<organism evidence="8 9">
    <name type="scientific">Enterococcus gilvus ATCC BAA-350</name>
    <dbReference type="NCBI Taxonomy" id="1158614"/>
    <lineage>
        <taxon>Bacteria</taxon>
        <taxon>Bacillati</taxon>
        <taxon>Bacillota</taxon>
        <taxon>Bacilli</taxon>
        <taxon>Lactobacillales</taxon>
        <taxon>Enterococcaceae</taxon>
        <taxon>Enterococcus</taxon>
    </lineage>
</organism>
<dbReference type="PROSITE" id="PS50850">
    <property type="entry name" value="MFS"/>
    <property type="match status" value="1"/>
</dbReference>
<feature type="transmembrane region" description="Helical" evidence="6">
    <location>
        <begin position="153"/>
        <end position="172"/>
    </location>
</feature>
<dbReference type="PANTHER" id="PTHR11328:SF24">
    <property type="entry name" value="MAJOR FACILITATOR SUPERFAMILY (MFS) PROFILE DOMAIN-CONTAINING PROTEIN"/>
    <property type="match status" value="1"/>
</dbReference>
<accession>A0ABP2WQ37</accession>
<evidence type="ECO:0000256" key="4">
    <source>
        <dbReference type="ARBA" id="ARBA00022989"/>
    </source>
</evidence>
<sequence length="449" mass="48383">MNDTKISLREKAAYASLNIGNIPVMTLINGYLLIFYTNIVGLDPRACATMFLIARILDGLNDPLVGFLIDKLPSTRFGHFRPPLFVGTILCTLNYLLLWFGPMMATSGKLVIAYISYLLLGILFPIMDISLNSLLPVMTSDMKERQTLSAIKGFVYAAGGVILGIAAPLILGDASNRVGYITLIVGSAVIIVAFSIFGTMGVKERVLKSTGKDSSYTIKELIIILTQKPVLVTFLAVLLFSIANNMQSTITSYFFTYIIGDLKLSSVASFLMFLGLIIATVFSGKVVEKKGKKPVFLFGFAVATFAFLIRLISPENIPLLMVSSAILGVGAGFISTLNYSIQADNTDFVELKLGKRAEAGISALSSFSSKFAAGVGGAVPGYLLGIAGFDGKVAVQPESVTTVILICQIILPAAIFFVGILVFAKGYPITRERLEEQNILLAQKRNKIS</sequence>
<keyword evidence="9" id="KW-1185">Reference proteome</keyword>
<dbReference type="EMBL" id="ASWH01000004">
    <property type="protein sequence ID" value="EOW77583.1"/>
    <property type="molecule type" value="Genomic_DNA"/>
</dbReference>
<feature type="transmembrane region" description="Helical" evidence="6">
    <location>
        <begin position="262"/>
        <end position="283"/>
    </location>
</feature>